<name>A0ACC1L9B4_9FUNG</name>
<sequence>MSAFQDDFFKRRASMSFAAGPAGPRPLFGDAGGHKHFAYVAGCEICEDYVRRGSELCVHEHRVVCRGVQHGCCCHCCCQKRETTVCSGSGGASGQGYRAREEESVTDSQFGNGRVRARSATTMVGDADFGFANMDSEMLRMASDNRWRTSSGDAFYRPLSSGAPAPAGHVQLREGNFGQVFGAHREMHESRQTHMHAEAAAHFNGANRPMPLFGRYDNCHEENRSKKTTTTTTTTTTKTTRRPVPCEEVVHHPPAPLPPPPPPPPPQPDHHHHHHHHQSEKHDHHHHHHSHVPHIPVGVKPDLPPPKAEPCCTWCRFLPCFACPTPANPNERFRKENFRLYPEYEFLADNVEVAKPTEYFPDHTQVPTRNSFKVTIPKVTDVAKRVYVDFIGDQMVIIGEHSHGAAATGLLPRVRSLPSEHSTRTLHGEAHAPAAHVVRVFAKNFFVPRDTYDRNRAQAFVKPNGKLKIVVPALA</sequence>
<reference evidence="1" key="1">
    <citation type="submission" date="2022-07" db="EMBL/GenBank/DDBJ databases">
        <title>Phylogenomic reconstructions and comparative analyses of Kickxellomycotina fungi.</title>
        <authorList>
            <person name="Reynolds N.K."/>
            <person name="Stajich J.E."/>
            <person name="Barry K."/>
            <person name="Grigoriev I.V."/>
            <person name="Crous P."/>
            <person name="Smith M.E."/>
        </authorList>
    </citation>
    <scope>NUCLEOTIDE SEQUENCE</scope>
    <source>
        <strain evidence="1">BCRC 34780</strain>
    </source>
</reference>
<evidence type="ECO:0000313" key="2">
    <source>
        <dbReference type="Proteomes" id="UP001140087"/>
    </source>
</evidence>
<evidence type="ECO:0000313" key="1">
    <source>
        <dbReference type="EMBL" id="KAJ2802922.1"/>
    </source>
</evidence>
<proteinExistence type="predicted"/>
<comment type="caution">
    <text evidence="1">The sequence shown here is derived from an EMBL/GenBank/DDBJ whole genome shotgun (WGS) entry which is preliminary data.</text>
</comment>
<gene>
    <name evidence="1" type="ORF">H4R21_002229</name>
</gene>
<dbReference type="Proteomes" id="UP001140087">
    <property type="component" value="Unassembled WGS sequence"/>
</dbReference>
<organism evidence="1 2">
    <name type="scientific">Coemansia helicoidea</name>
    <dbReference type="NCBI Taxonomy" id="1286919"/>
    <lineage>
        <taxon>Eukaryota</taxon>
        <taxon>Fungi</taxon>
        <taxon>Fungi incertae sedis</taxon>
        <taxon>Zoopagomycota</taxon>
        <taxon>Kickxellomycotina</taxon>
        <taxon>Kickxellomycetes</taxon>
        <taxon>Kickxellales</taxon>
        <taxon>Kickxellaceae</taxon>
        <taxon>Coemansia</taxon>
    </lineage>
</organism>
<accession>A0ACC1L9B4</accession>
<protein>
    <submittedName>
        <fullName evidence="1">Uncharacterized protein</fullName>
    </submittedName>
</protein>
<dbReference type="EMBL" id="JANBUN010000549">
    <property type="protein sequence ID" value="KAJ2802922.1"/>
    <property type="molecule type" value="Genomic_DNA"/>
</dbReference>
<keyword evidence="2" id="KW-1185">Reference proteome</keyword>